<dbReference type="InterPro" id="IPR046837">
    <property type="entry name" value="Laa1/Sip1/HEATR5-like_HEAT"/>
</dbReference>
<evidence type="ECO:0000313" key="2">
    <source>
        <dbReference type="EMBL" id="KAG7339253.1"/>
    </source>
</evidence>
<dbReference type="PANTHER" id="PTHR21663:SF0">
    <property type="entry name" value="HEAT REPEAT-CONTAINING PROTEIN 5B"/>
    <property type="match status" value="1"/>
</dbReference>
<dbReference type="PANTHER" id="PTHR21663">
    <property type="entry name" value="HYPOTHETICAL HEAT DOMAIN-CONTAINING"/>
    <property type="match status" value="1"/>
</dbReference>
<evidence type="ECO:0000313" key="3">
    <source>
        <dbReference type="Proteomes" id="UP000693970"/>
    </source>
</evidence>
<reference evidence="2" key="1">
    <citation type="journal article" date="2021" name="Sci. Rep.">
        <title>Diploid genomic architecture of Nitzschia inconspicua, an elite biomass production diatom.</title>
        <authorList>
            <person name="Oliver A."/>
            <person name="Podell S."/>
            <person name="Pinowska A."/>
            <person name="Traller J.C."/>
            <person name="Smith S.R."/>
            <person name="McClure R."/>
            <person name="Beliaev A."/>
            <person name="Bohutskyi P."/>
            <person name="Hill E.A."/>
            <person name="Rabines A."/>
            <person name="Zheng H."/>
            <person name="Allen L.Z."/>
            <person name="Kuo A."/>
            <person name="Grigoriev I.V."/>
            <person name="Allen A.E."/>
            <person name="Hazlebeck D."/>
            <person name="Allen E.E."/>
        </authorList>
    </citation>
    <scope>NUCLEOTIDE SEQUENCE</scope>
    <source>
        <strain evidence="2">Hildebrandi</strain>
    </source>
</reference>
<accession>A0A9K3P9B6</accession>
<name>A0A9K3P9B6_9STRA</name>
<keyword evidence="3" id="KW-1185">Reference proteome</keyword>
<protein>
    <submittedName>
        <fullName evidence="2">Heat repeat-containing protein</fullName>
    </submittedName>
</protein>
<dbReference type="Pfam" id="PF20210">
    <property type="entry name" value="Laa1_Sip1_HTR5"/>
    <property type="match status" value="1"/>
</dbReference>
<comment type="caution">
    <text evidence="2">The sequence shown here is derived from an EMBL/GenBank/DDBJ whole genome shotgun (WGS) entry which is preliminary data.</text>
</comment>
<evidence type="ECO:0000256" key="1">
    <source>
        <dbReference type="SAM" id="MobiDB-lite"/>
    </source>
</evidence>
<dbReference type="GO" id="GO:0005829">
    <property type="term" value="C:cytosol"/>
    <property type="evidence" value="ECO:0007669"/>
    <property type="project" value="GOC"/>
</dbReference>
<dbReference type="GO" id="GO:0016020">
    <property type="term" value="C:membrane"/>
    <property type="evidence" value="ECO:0007669"/>
    <property type="project" value="TreeGrafter"/>
</dbReference>
<dbReference type="GO" id="GO:0042147">
    <property type="term" value="P:retrograde transport, endosome to Golgi"/>
    <property type="evidence" value="ECO:0007669"/>
    <property type="project" value="TreeGrafter"/>
</dbReference>
<dbReference type="InterPro" id="IPR040108">
    <property type="entry name" value="Laa1/Sip1/HEATR5"/>
</dbReference>
<dbReference type="GO" id="GO:0030139">
    <property type="term" value="C:endocytic vesicle"/>
    <property type="evidence" value="ECO:0007669"/>
    <property type="project" value="TreeGrafter"/>
</dbReference>
<feature type="region of interest" description="Disordered" evidence="1">
    <location>
        <begin position="1237"/>
        <end position="1258"/>
    </location>
</feature>
<dbReference type="GO" id="GO:0006897">
    <property type="term" value="P:endocytosis"/>
    <property type="evidence" value="ECO:0007669"/>
    <property type="project" value="TreeGrafter"/>
</dbReference>
<dbReference type="EMBL" id="JAGRRH010000038">
    <property type="protein sequence ID" value="KAG7339253.1"/>
    <property type="molecule type" value="Genomic_DNA"/>
</dbReference>
<organism evidence="2 3">
    <name type="scientific">Nitzschia inconspicua</name>
    <dbReference type="NCBI Taxonomy" id="303405"/>
    <lineage>
        <taxon>Eukaryota</taxon>
        <taxon>Sar</taxon>
        <taxon>Stramenopiles</taxon>
        <taxon>Ochrophyta</taxon>
        <taxon>Bacillariophyta</taxon>
        <taxon>Bacillariophyceae</taxon>
        <taxon>Bacillariophycidae</taxon>
        <taxon>Bacillariales</taxon>
        <taxon>Bacillariaceae</taxon>
        <taxon>Nitzschia</taxon>
    </lineage>
</organism>
<dbReference type="GO" id="GO:0005794">
    <property type="term" value="C:Golgi apparatus"/>
    <property type="evidence" value="ECO:0007669"/>
    <property type="project" value="TreeGrafter"/>
</dbReference>
<feature type="region of interest" description="Disordered" evidence="1">
    <location>
        <begin position="15"/>
        <end position="35"/>
    </location>
</feature>
<sequence>MSLASKSVATSITITHPGKEGAVTDSMASTSPQDEMPQSVEEAGALLGATVIGYGSSSFSTTNPPKGIHSSFATVSPVPSSELLHRLHALRSLLRSAPKDTPLVAAPSLLAGVLMKLLGISSSLAATMNSSGGGDPTKRNDVPPMLSNPIRRVWVQCVVLCHSLGEGLSGNARINLYGFVRDMIGLAGLNPRTARALGGTRVAALEVIGFLLEDPKLSSQLASWSYDIIQLCQKALKSSGNGEPTYRIAAMEAACSVAVASRTAFLKTRSVDGSAQFVLKGALEDRTIFEVVKLLKIALQDKLPEVRSSAARLASLVAPLVINVNVKSPSSPDALAASPTSSLEDIMTLAFKNLDDESAHVSGMWAEALARCMCTSIEYKNQVGIDRPRDPDVGGGDYSSAIQGDAGNARGVRKGVLPAAACDTLPKAMKYLVSVFIKVGGELAAPRAGGNFSTGGRAVRVGFARSLIHLLRLQSSIQSLGDGRALSYKEAILITLSMVGTEMEVQLNPTDRSVPISENVDATTVITPGAAVAASTLTSSNTQAGRNLFGQGRKISLSDACVARLLSARVLREGLSELVAETTQLVLLHELIHLCKNKQEALKGNQLQVILVEISHLLATLGEATASSIEELVPALVQCLRHVDHGVRHEAAVVCAAVTSEFPAEGRRMIREIIDFIQVEHAELMSVASSPKVGSSTDSSGISTRFRFGRNAQVNEVKIDSTLKQQIAIQGMAVTVSMILRDLPSLPGGLPVDDLDAIITVSEILVSTLSNNIMRESCPNGTCTCVRAGFALICGLLTTGPNIISNQIALIFGLWQKVGKLDYQSNAFGANHEMMCIEALLTSMVTFLKYCSELLLSIPDALSRTSMILESLLPSFSSKGRFGSIPANYIAAARLESAKASILEAFAWLPPGSYPMIADSVFGFSVVHIQSAIQNDVACSLLPSLLSKEDSILDALSFSRACSFGDACGLKDLEVDIIALTSDAAHPGDRESAFVAKRKGMYESSKSQPFLGSEVLGMTARDKEERALTVLHEVGTWRKPVDPSPSTKIRLIDAAIQAFASTFGLKSGKEQQKAMDILQSLIPPVYFQVGRSLGGQDQDRTGKSKDNLAATTNVVAVLLSCLKALPMDESTHDIPVGLGPTWMNKASNILLSILPSPSSSVRRAAAEGLGFLATLGAKEDMHFLQSSVLHSLDEVIAGASSQTQARNILQDETQAGRSGGLLTLACMQRNTYQIKERRAAKSRLRGSPGGPKDNGEDSLPAIQIMIRLLPYISGQSTGTTSLSARTSALHALLLLLEYSRIFKKHVIDPEEMHLLKKAIEIVEENFLSAWTIASHYLDQGNESAKVAFEASFLAVMLRLMTFLTPFLIHLQDIDSSIAKRFSTMGIIILESMGFYPVVQCEAIAFFEVLASHQVLLPPHSGGIKYDEHPILCSIPFMLVNITPDHSRLLSPDNWSAHRGCQSSSVCLRATLKAMKVFGLSHILIAEWSDMKAVSLLFAALDGLVAKQTYSGESAFRSVAAPREATTFFCGGDASLSEIPSLMKFSLYLERESQRNAEPLLLRFILLARTIISGALGSKGNDDELENVGVHNSSRVAKKAMERALSDAQPLFDVTSSFRWQVKAVASQIANIALYELARRCRQTSGFDLLESASFNPIVAQKELMRAHQFANTNRMAVSNSYLSFHVADLLTASCVASTATVDQVELRVLQENAMYLLSNVIDKFAAIPDPDEPESSLLGEYVPQVSSCIKSALAAKDEQVNDMTCRLFWAGCDALRSFIEKGTSQDQGVLRRIIRPALFTKKEAPFFEVTSEMPTDILASDKETRLNTRSSLLLKIGKVWTLGSIPLSQPDVSKMMEIDEKCLGVQAAAIAIDGANLLLSHSLSLVGQAMTEPISVGHSCRFFSIANSSEIDDCTKAALAKTWANNLKTAVDLLSKVVLATTVSKEDCETCEAWLKVIVPISFLGLSTAIDAKRNVTKDSIIWATEVSLEDVFSSCLEAINVISGSRDLLLIEETWGAQIESLVILLYKKLLLPVLRPESHRSKALNIRMPSLVVKSCGLLGSVAVARSVSLGDSRSSQLLLSILGPLDMLQKGELDLSNGLVATIVSTCSSAVAEIVENGHASPALIRAMLSLVLSVFVRKENTPEIVRVSLQQLLKHCVLHESVDVSDQSFIATTLAKNRDWAAWSVVVAAKGGIAAEKSLVEVEKALLNPSYAGEQLTALAAIRGLIQSSTTPSARIGRLATALGAEILSVFRAYGILTNLSPDIQSQRLAACADCMKIVLTSYQQFGGDCTEEEVAQFLEVVFEAFIAIIRFNGLPNHPPPQGSLSNASIGRMCAQAITHVARTTPGPFKTCLNGMADHERAVLEFAVRADMSGYEIAAGVAPTKKKLDLKSFKK</sequence>
<gene>
    <name evidence="2" type="ORF">IV203_002459</name>
</gene>
<dbReference type="Proteomes" id="UP000693970">
    <property type="component" value="Unassembled WGS sequence"/>
</dbReference>
<dbReference type="GO" id="GO:0008104">
    <property type="term" value="P:intracellular protein localization"/>
    <property type="evidence" value="ECO:0007669"/>
    <property type="project" value="TreeGrafter"/>
</dbReference>
<reference evidence="2" key="2">
    <citation type="submission" date="2021-04" db="EMBL/GenBank/DDBJ databases">
        <authorList>
            <person name="Podell S."/>
        </authorList>
    </citation>
    <scope>NUCLEOTIDE SEQUENCE</scope>
    <source>
        <strain evidence="2">Hildebrandi</strain>
    </source>
</reference>
<dbReference type="OrthoDB" id="192608at2759"/>
<proteinExistence type="predicted"/>